<evidence type="ECO:0000313" key="3">
    <source>
        <dbReference type="Proteomes" id="UP001242368"/>
    </source>
</evidence>
<organism evidence="1 3">
    <name type="scientific">Paenimyroides ceti</name>
    <dbReference type="NCBI Taxonomy" id="395087"/>
    <lineage>
        <taxon>Bacteria</taxon>
        <taxon>Pseudomonadati</taxon>
        <taxon>Bacteroidota</taxon>
        <taxon>Flavobacteriia</taxon>
        <taxon>Flavobacteriales</taxon>
        <taxon>Flavobacteriaceae</taxon>
        <taxon>Paenimyroides</taxon>
    </lineage>
</organism>
<dbReference type="EMBL" id="JAUFQU010000001">
    <property type="protein sequence ID" value="MDN3707950.1"/>
    <property type="molecule type" value="Genomic_DNA"/>
</dbReference>
<protein>
    <submittedName>
        <fullName evidence="1">Uncharacterized protein</fullName>
    </submittedName>
</protein>
<evidence type="ECO:0000313" key="1">
    <source>
        <dbReference type="EMBL" id="MDN3707950.1"/>
    </source>
</evidence>
<reference evidence="1" key="1">
    <citation type="journal article" date="2014" name="Int. J. Syst. Evol. Microbiol.">
        <title>Complete genome of a new Firmicutes species belonging to the dominant human colonic microbiota ('Ruminococcus bicirculans') reveals two chromosomes and a selective capacity to utilize plant glucans.</title>
        <authorList>
            <consortium name="NISC Comparative Sequencing Program"/>
            <person name="Wegmann U."/>
            <person name="Louis P."/>
            <person name="Goesmann A."/>
            <person name="Henrissat B."/>
            <person name="Duncan S.H."/>
            <person name="Flint H.J."/>
        </authorList>
    </citation>
    <scope>NUCLEOTIDE SEQUENCE</scope>
    <source>
        <strain evidence="1">CECT 7184</strain>
    </source>
</reference>
<name>A0ABT8CXQ7_9FLAO</name>
<dbReference type="Proteomes" id="UP001242368">
    <property type="component" value="Unassembled WGS sequence"/>
</dbReference>
<evidence type="ECO:0000313" key="2">
    <source>
        <dbReference type="EMBL" id="MDN3708924.1"/>
    </source>
</evidence>
<reference evidence="3" key="2">
    <citation type="journal article" date="2019" name="Int. J. Syst. Evol. Microbiol.">
        <title>The Global Catalogue of Microorganisms (GCM) 10K type strain sequencing project: providing services to taxonomists for standard genome sequencing and annotation.</title>
        <authorList>
            <consortium name="The Broad Institute Genomics Platform"/>
            <consortium name="The Broad Institute Genome Sequencing Center for Infectious Disease"/>
            <person name="Wu L."/>
            <person name="Ma J."/>
        </authorList>
    </citation>
    <scope>NUCLEOTIDE SEQUENCE [LARGE SCALE GENOMIC DNA]</scope>
    <source>
        <strain evidence="3">CECT 7184</strain>
    </source>
</reference>
<comment type="caution">
    <text evidence="1">The sequence shown here is derived from an EMBL/GenBank/DDBJ whole genome shotgun (WGS) entry which is preliminary data.</text>
</comment>
<reference evidence="1" key="3">
    <citation type="submission" date="2023-06" db="EMBL/GenBank/DDBJ databases">
        <authorList>
            <person name="Lucena T."/>
            <person name="Sun Q."/>
        </authorList>
    </citation>
    <scope>NUCLEOTIDE SEQUENCE</scope>
    <source>
        <strain evidence="1">CECT 7184</strain>
    </source>
</reference>
<accession>A0ABT8CXQ7</accession>
<proteinExistence type="predicted"/>
<gene>
    <name evidence="1" type="ORF">QW060_12605</name>
    <name evidence="2" type="ORF">QW060_17740</name>
</gene>
<dbReference type="EMBL" id="JAUFQU010000007">
    <property type="protein sequence ID" value="MDN3708924.1"/>
    <property type="molecule type" value="Genomic_DNA"/>
</dbReference>
<keyword evidence="3" id="KW-1185">Reference proteome</keyword>
<dbReference type="RefSeq" id="WP_290363864.1">
    <property type="nucleotide sequence ID" value="NZ_JAUFQU010000001.1"/>
</dbReference>
<sequence length="46" mass="5143">MNVYIAYTLQNEGSSLHFLRLLPKHLKNFHYSAIVPAPNAVSSGRS</sequence>